<protein>
    <recommendedName>
        <fullName evidence="2">Nucleotide-diphospho-sugar transferase domain-containing protein</fullName>
    </recommendedName>
</protein>
<dbReference type="EMBL" id="MN740432">
    <property type="protein sequence ID" value="QHU06352.1"/>
    <property type="molecule type" value="Genomic_DNA"/>
</dbReference>
<evidence type="ECO:0000313" key="1">
    <source>
        <dbReference type="EMBL" id="QHU06352.1"/>
    </source>
</evidence>
<proteinExistence type="predicted"/>
<name>A0A6C0JL19_9ZZZZ</name>
<organism evidence="1">
    <name type="scientific">viral metagenome</name>
    <dbReference type="NCBI Taxonomy" id="1070528"/>
    <lineage>
        <taxon>unclassified sequences</taxon>
        <taxon>metagenomes</taxon>
        <taxon>organismal metagenomes</taxon>
    </lineage>
</organism>
<dbReference type="AlphaFoldDB" id="A0A6C0JL19"/>
<evidence type="ECO:0008006" key="2">
    <source>
        <dbReference type="Google" id="ProtNLM"/>
    </source>
</evidence>
<reference evidence="1" key="1">
    <citation type="journal article" date="2020" name="Nature">
        <title>Giant virus diversity and host interactions through global metagenomics.</title>
        <authorList>
            <person name="Schulz F."/>
            <person name="Roux S."/>
            <person name="Paez-Espino D."/>
            <person name="Jungbluth S."/>
            <person name="Walsh D.A."/>
            <person name="Denef V.J."/>
            <person name="McMahon K.D."/>
            <person name="Konstantinidis K.T."/>
            <person name="Eloe-Fadrosh E.A."/>
            <person name="Kyrpides N.C."/>
            <person name="Woyke T."/>
        </authorList>
    </citation>
    <scope>NUCLEOTIDE SEQUENCE</scope>
    <source>
        <strain evidence="1">GVMAG-M-3300027747-57</strain>
    </source>
</reference>
<accession>A0A6C0JL19</accession>
<sequence length="300" mass="35652">MIIAFCFIGILPDYIKETIHQVRLFFDGDVYLITNQLGSQYINDITSYNVNIINYDDVKSDVFYDVATKNRHKFHYMSDLIGRENLFMTAFERFFVLQNLLKKNNIEDCLFLELDNLIYDDPSKWLSQFSKNELCYMFDNYNRYSSGLMYVKNYNSLSGFLEEALEFIKNSSEFLNEMTVLYNYYIKNKENVQILPTYWQIENAPEELYINYLNYNNTIFDSAPMGCYLLGLHPYHTNGILIKNQKSPFTYLDCTKNKFTWLNDDKGRRRPFIWNGENWILINNLHVHAKNLNEGLSLPL</sequence>